<dbReference type="InterPro" id="IPR036259">
    <property type="entry name" value="MFS_trans_sf"/>
</dbReference>
<dbReference type="Proteomes" id="UP000306236">
    <property type="component" value="Unassembled WGS sequence"/>
</dbReference>
<dbReference type="PANTHER" id="PTHR23523">
    <property type="match status" value="1"/>
</dbReference>
<dbReference type="PANTHER" id="PTHR23523:SF1">
    <property type="entry name" value="CYANATE TRANSPORT PROTEIN CYNX"/>
    <property type="match status" value="1"/>
</dbReference>
<dbReference type="SUPFAM" id="SSF103473">
    <property type="entry name" value="MFS general substrate transporter"/>
    <property type="match status" value="1"/>
</dbReference>
<feature type="transmembrane region" description="Helical" evidence="4">
    <location>
        <begin position="251"/>
        <end position="272"/>
    </location>
</feature>
<evidence type="ECO:0000256" key="2">
    <source>
        <dbReference type="ARBA" id="ARBA00022989"/>
    </source>
</evidence>
<accession>A0A4S5BX45</accession>
<feature type="domain" description="Major facilitator superfamily (MFS) profile" evidence="5">
    <location>
        <begin position="9"/>
        <end position="395"/>
    </location>
</feature>
<keyword evidence="3 4" id="KW-0472">Membrane</keyword>
<evidence type="ECO:0000256" key="4">
    <source>
        <dbReference type="SAM" id="Phobius"/>
    </source>
</evidence>
<evidence type="ECO:0000256" key="3">
    <source>
        <dbReference type="ARBA" id="ARBA00023136"/>
    </source>
</evidence>
<dbReference type="InterPro" id="IPR020846">
    <property type="entry name" value="MFS_dom"/>
</dbReference>
<feature type="transmembrane region" description="Helical" evidence="4">
    <location>
        <begin position="78"/>
        <end position="95"/>
    </location>
</feature>
<keyword evidence="7" id="KW-1185">Reference proteome</keyword>
<dbReference type="RefSeq" id="WP_136405736.1">
    <property type="nucleotide sequence ID" value="NZ_SSWX01000006.1"/>
</dbReference>
<evidence type="ECO:0000259" key="5">
    <source>
        <dbReference type="PROSITE" id="PS50850"/>
    </source>
</evidence>
<sequence>MAADKHTPLFVVVAVVAVALNLRPALAAIGPLLDMLESATGLSSTSASLLTTLPVLMMGVCALAGGTLSAALGERRGIGLGLALIAVACAARALAGVASLLLLSALVAGVGIAVVQTLIPSFIKRRFAAQAGRVFALYTTAIMGGAAVAAASSAWLAQQWGWAWALAVWALPAALAWPMWLWASRSGAVPASAAALHGQAAKQPSTAFWRNRRAWALLVFFGIGTGAYTLVLAWLPPYYTGLGWPASEAGILLGGVTLAEVLAGLVVSAWIGRFPDRRAPLLLALLCVIAGLALLIVAPLSMALPASGLLGLGIGALFPLSLIVTLDHIQEPTQAGLLVAFVQGGGYIIASGMPLLAGVLRDHFADLSQAWAIMLVGAFVLLALCWQFSPASYKTINVSTR</sequence>
<keyword evidence="2 4" id="KW-1133">Transmembrane helix</keyword>
<dbReference type="AlphaFoldDB" id="A0A4S5BX45"/>
<protein>
    <submittedName>
        <fullName evidence="6">CynX/NimT family MFS transporter</fullName>
    </submittedName>
</protein>
<dbReference type="EMBL" id="SSWX01000006">
    <property type="protein sequence ID" value="THJ34526.1"/>
    <property type="molecule type" value="Genomic_DNA"/>
</dbReference>
<comment type="caution">
    <text evidence="6">The sequence shown here is derived from an EMBL/GenBank/DDBJ whole genome shotgun (WGS) entry which is preliminary data.</text>
</comment>
<name>A0A4S5BX45_9BURK</name>
<feature type="transmembrane region" description="Helical" evidence="4">
    <location>
        <begin position="369"/>
        <end position="386"/>
    </location>
</feature>
<feature type="transmembrane region" description="Helical" evidence="4">
    <location>
        <begin position="306"/>
        <end position="325"/>
    </location>
</feature>
<proteinExistence type="predicted"/>
<feature type="transmembrane region" description="Helical" evidence="4">
    <location>
        <begin position="279"/>
        <end position="300"/>
    </location>
</feature>
<feature type="transmembrane region" description="Helical" evidence="4">
    <location>
        <begin position="215"/>
        <end position="239"/>
    </location>
</feature>
<dbReference type="Gene3D" id="1.20.1250.20">
    <property type="entry name" value="MFS general substrate transporter like domains"/>
    <property type="match status" value="1"/>
</dbReference>
<evidence type="ECO:0000313" key="6">
    <source>
        <dbReference type="EMBL" id="THJ34526.1"/>
    </source>
</evidence>
<feature type="transmembrane region" description="Helical" evidence="4">
    <location>
        <begin position="101"/>
        <end position="123"/>
    </location>
</feature>
<dbReference type="PROSITE" id="PS50850">
    <property type="entry name" value="MFS"/>
    <property type="match status" value="1"/>
</dbReference>
<dbReference type="InterPro" id="IPR011701">
    <property type="entry name" value="MFS"/>
</dbReference>
<evidence type="ECO:0000313" key="7">
    <source>
        <dbReference type="Proteomes" id="UP000306236"/>
    </source>
</evidence>
<feature type="transmembrane region" description="Helical" evidence="4">
    <location>
        <begin position="135"/>
        <end position="156"/>
    </location>
</feature>
<dbReference type="OrthoDB" id="5758872at2"/>
<dbReference type="Pfam" id="PF07690">
    <property type="entry name" value="MFS_1"/>
    <property type="match status" value="1"/>
</dbReference>
<feature type="transmembrane region" description="Helical" evidence="4">
    <location>
        <begin position="51"/>
        <end position="71"/>
    </location>
</feature>
<dbReference type="InterPro" id="IPR052524">
    <property type="entry name" value="MFS_Cyanate_Porter"/>
</dbReference>
<feature type="transmembrane region" description="Helical" evidence="4">
    <location>
        <begin position="162"/>
        <end position="183"/>
    </location>
</feature>
<gene>
    <name evidence="6" type="ORF">E8K88_05900</name>
</gene>
<reference evidence="6 7" key="1">
    <citation type="submission" date="2019-04" db="EMBL/GenBank/DDBJ databases">
        <title>Lampropedia sp YIM MLB12 draf genome.</title>
        <authorList>
            <person name="Wang Y.-X."/>
        </authorList>
    </citation>
    <scope>NUCLEOTIDE SEQUENCE [LARGE SCALE GENOMIC DNA]</scope>
    <source>
        <strain evidence="6 7">YIM MLB12</strain>
    </source>
</reference>
<evidence type="ECO:0000256" key="1">
    <source>
        <dbReference type="ARBA" id="ARBA00022692"/>
    </source>
</evidence>
<organism evidence="6 7">
    <name type="scientific">Lampropedia aestuarii</name>
    <dbReference type="NCBI Taxonomy" id="2562762"/>
    <lineage>
        <taxon>Bacteria</taxon>
        <taxon>Pseudomonadati</taxon>
        <taxon>Pseudomonadota</taxon>
        <taxon>Betaproteobacteria</taxon>
        <taxon>Burkholderiales</taxon>
        <taxon>Comamonadaceae</taxon>
        <taxon>Lampropedia</taxon>
    </lineage>
</organism>
<feature type="transmembrane region" description="Helical" evidence="4">
    <location>
        <begin position="337"/>
        <end position="357"/>
    </location>
</feature>
<dbReference type="GO" id="GO:0022857">
    <property type="term" value="F:transmembrane transporter activity"/>
    <property type="evidence" value="ECO:0007669"/>
    <property type="project" value="InterPro"/>
</dbReference>
<keyword evidence="1 4" id="KW-0812">Transmembrane</keyword>